<reference evidence="2 3" key="1">
    <citation type="journal article" date="2016" name="Mol. Biol. Evol.">
        <title>Comparative Genomics of Early-Diverging Mushroom-Forming Fungi Provides Insights into the Origins of Lignocellulose Decay Capabilities.</title>
        <authorList>
            <person name="Nagy L.G."/>
            <person name="Riley R."/>
            <person name="Tritt A."/>
            <person name="Adam C."/>
            <person name="Daum C."/>
            <person name="Floudas D."/>
            <person name="Sun H."/>
            <person name="Yadav J.S."/>
            <person name="Pangilinan J."/>
            <person name="Larsson K.H."/>
            <person name="Matsuura K."/>
            <person name="Barry K."/>
            <person name="Labutti K."/>
            <person name="Kuo R."/>
            <person name="Ohm R.A."/>
            <person name="Bhattacharya S.S."/>
            <person name="Shirouzu T."/>
            <person name="Yoshinaga Y."/>
            <person name="Martin F.M."/>
            <person name="Grigoriev I.V."/>
            <person name="Hibbett D.S."/>
        </authorList>
    </citation>
    <scope>NUCLEOTIDE SEQUENCE [LARGE SCALE GENOMIC DNA]</scope>
    <source>
        <strain evidence="2 3">L-15889</strain>
    </source>
</reference>
<evidence type="ECO:0000313" key="2">
    <source>
        <dbReference type="EMBL" id="KZT72558.1"/>
    </source>
</evidence>
<dbReference type="PANTHER" id="PTHR38698">
    <property type="entry name" value="EXPRESSED PROTEIN"/>
    <property type="match status" value="1"/>
</dbReference>
<dbReference type="PANTHER" id="PTHR38698:SF1">
    <property type="entry name" value="FUNGAL PROTEIN"/>
    <property type="match status" value="1"/>
</dbReference>
<organism evidence="2 3">
    <name type="scientific">Daedalea quercina L-15889</name>
    <dbReference type="NCBI Taxonomy" id="1314783"/>
    <lineage>
        <taxon>Eukaryota</taxon>
        <taxon>Fungi</taxon>
        <taxon>Dikarya</taxon>
        <taxon>Basidiomycota</taxon>
        <taxon>Agaricomycotina</taxon>
        <taxon>Agaricomycetes</taxon>
        <taxon>Polyporales</taxon>
        <taxon>Fomitopsis</taxon>
    </lineage>
</organism>
<feature type="region of interest" description="Disordered" evidence="1">
    <location>
        <begin position="236"/>
        <end position="257"/>
    </location>
</feature>
<dbReference type="OrthoDB" id="5378975at2759"/>
<feature type="region of interest" description="Disordered" evidence="1">
    <location>
        <begin position="1"/>
        <end position="42"/>
    </location>
</feature>
<name>A0A165SVP8_9APHY</name>
<dbReference type="AlphaFoldDB" id="A0A165SVP8"/>
<dbReference type="InterPro" id="IPR031355">
    <property type="entry name" value="YBL010C/LAA2-like"/>
</dbReference>
<dbReference type="EMBL" id="KV429040">
    <property type="protein sequence ID" value="KZT72558.1"/>
    <property type="molecule type" value="Genomic_DNA"/>
</dbReference>
<gene>
    <name evidence="2" type="ORF">DAEQUDRAFT_743608</name>
</gene>
<evidence type="ECO:0000313" key="3">
    <source>
        <dbReference type="Proteomes" id="UP000076727"/>
    </source>
</evidence>
<evidence type="ECO:0000256" key="1">
    <source>
        <dbReference type="SAM" id="MobiDB-lite"/>
    </source>
</evidence>
<dbReference type="Pfam" id="PF17104">
    <property type="entry name" value="YBL010C_LAA2"/>
    <property type="match status" value="1"/>
</dbReference>
<protein>
    <submittedName>
        <fullName evidence="2">Uncharacterized protein</fullName>
    </submittedName>
</protein>
<dbReference type="Proteomes" id="UP000076727">
    <property type="component" value="Unassembled WGS sequence"/>
</dbReference>
<dbReference type="STRING" id="1314783.A0A165SVP8"/>
<proteinExistence type="predicted"/>
<sequence>MEDDAFGAVWGTPDTSSLAPKPIATTFSSSPSQDGFDDFDEFGTPAETIASSAVDGDDDFGDFGDFGEAQDLGEVPAFEEDVGFGEEVRISGPSTHAAAYASDWEPLRLRPLPSRQELQEQVDHILAPLWASIDDSHLTDEDIRQTGGINQTLVTPESRQLYQQLLPNTPPVIQPVNWTRSRIRRRHLISLGIPVNLDEVLPKANGKLPALEITTRPMSAPPGPRTAPVQKTMAVQSSSRVGSPRPGTPVTSLPNVPSMSVQSASAQLRLGPRPELDESKLNQLLGLNPDKLTLQPIATLERHLADLQSHTMQVSTMLTHLLQTRDALKQDSDTYNKLIGELVADAQKRSTAKRVGGGKRSTMS</sequence>
<accession>A0A165SVP8</accession>
<keyword evidence="3" id="KW-1185">Reference proteome</keyword>